<organism evidence="1 2">
    <name type="scientific">Pseudomonas piscis</name>
    <dbReference type="NCBI Taxonomy" id="2614538"/>
    <lineage>
        <taxon>Bacteria</taxon>
        <taxon>Pseudomonadati</taxon>
        <taxon>Pseudomonadota</taxon>
        <taxon>Gammaproteobacteria</taxon>
        <taxon>Pseudomonadales</taxon>
        <taxon>Pseudomonadaceae</taxon>
        <taxon>Pseudomonas</taxon>
    </lineage>
</organism>
<dbReference type="Gene3D" id="1.10.30.50">
    <property type="match status" value="1"/>
</dbReference>
<sequence>MLKLEASTATINSHLATLGQRFDEEMTKWKASFTGYPHFTASLHKLLLRNRNALLVGSVAELRALIEAIDLATGSTLTPYMHARQQKSFTKQSHMEKLLKALDKVFDYDKFIYKSQGWNAYKLVGSHGLRICPYCHLNHVNYHGQATSNATPKKLEMRPPLDHFLPKSIYPYLAVSLHNLVPSCHQCNSSIKGDEVPGADLPHPFDPAVALDMSFGIKGSALAIHGVTNGEISLAVTGNGAWDEFSRFFYLEERYQWYTPEVNDMLKRQRDLDESDKIVQSLVRRPAFILGFNPDDCERRALGICLHSIARQQGII</sequence>
<protein>
    <recommendedName>
        <fullName evidence="3">HNH endonuclease</fullName>
    </recommendedName>
</protein>
<evidence type="ECO:0008006" key="3">
    <source>
        <dbReference type="Google" id="ProtNLM"/>
    </source>
</evidence>
<dbReference type="Proteomes" id="UP001237292">
    <property type="component" value="Chromosome"/>
</dbReference>
<accession>A0ABY9N8W8</accession>
<name>A0ABY9N8W8_9PSED</name>
<keyword evidence="2" id="KW-1185">Reference proteome</keyword>
<gene>
    <name evidence="1" type="ORF">QL104_16000</name>
</gene>
<dbReference type="RefSeq" id="WP_282877948.1">
    <property type="nucleotide sequence ID" value="NZ_CP133164.1"/>
</dbReference>
<evidence type="ECO:0000313" key="2">
    <source>
        <dbReference type="Proteomes" id="UP001237292"/>
    </source>
</evidence>
<evidence type="ECO:0000313" key="1">
    <source>
        <dbReference type="EMBL" id="WMN14880.1"/>
    </source>
</evidence>
<dbReference type="EMBL" id="CP133164">
    <property type="protein sequence ID" value="WMN14880.1"/>
    <property type="molecule type" value="Genomic_DNA"/>
</dbReference>
<proteinExistence type="predicted"/>
<reference evidence="1 2" key="1">
    <citation type="journal article" date="2023" name="Access Microbiol">
        <title>The genome of a steinernematid-associated Pseudomonas piscis bacterium encodes the biosynthesis of insect toxins.</title>
        <authorList>
            <person name="Awori R.M."/>
            <person name="Hendre P."/>
            <person name="Amugune N.O."/>
        </authorList>
    </citation>
    <scope>NUCLEOTIDE SEQUENCE [LARGE SCALE GENOMIC DNA]</scope>
    <source>
        <strain evidence="1 2">75</strain>
    </source>
</reference>